<feature type="region of interest" description="Disordered" evidence="1">
    <location>
        <begin position="230"/>
        <end position="310"/>
    </location>
</feature>
<dbReference type="Proteomes" id="UP000797356">
    <property type="component" value="Chromosome 2"/>
</dbReference>
<dbReference type="AlphaFoldDB" id="A0A8K0HZ93"/>
<evidence type="ECO:0000259" key="2">
    <source>
        <dbReference type="PROSITE" id="PS51745"/>
    </source>
</evidence>
<dbReference type="InterPro" id="IPR053198">
    <property type="entry name" value="Gynoecium_Dev_Regulator"/>
</dbReference>
<gene>
    <name evidence="3" type="ORF">COCNU_02G006400</name>
</gene>
<organism evidence="3 4">
    <name type="scientific">Cocos nucifera</name>
    <name type="common">Coconut palm</name>
    <dbReference type="NCBI Taxonomy" id="13894"/>
    <lineage>
        <taxon>Eukaryota</taxon>
        <taxon>Viridiplantae</taxon>
        <taxon>Streptophyta</taxon>
        <taxon>Embryophyta</taxon>
        <taxon>Tracheophyta</taxon>
        <taxon>Spermatophyta</taxon>
        <taxon>Magnoliopsida</taxon>
        <taxon>Liliopsida</taxon>
        <taxon>Arecaceae</taxon>
        <taxon>Arecoideae</taxon>
        <taxon>Cocoseae</taxon>
        <taxon>Attaleinae</taxon>
        <taxon>Cocos</taxon>
    </lineage>
</organism>
<dbReference type="Gene3D" id="3.10.20.90">
    <property type="entry name" value="Phosphatidylinositol 3-kinase Catalytic Subunit, Chain A, domain 1"/>
    <property type="match status" value="1"/>
</dbReference>
<evidence type="ECO:0000313" key="3">
    <source>
        <dbReference type="EMBL" id="KAG1330672.1"/>
    </source>
</evidence>
<dbReference type="SUPFAM" id="SSF54277">
    <property type="entry name" value="CAD &amp; PB1 domains"/>
    <property type="match status" value="1"/>
</dbReference>
<evidence type="ECO:0000256" key="1">
    <source>
        <dbReference type="SAM" id="MobiDB-lite"/>
    </source>
</evidence>
<dbReference type="SMART" id="SM00666">
    <property type="entry name" value="PB1"/>
    <property type="match status" value="1"/>
</dbReference>
<protein>
    <submittedName>
        <fullName evidence="3">Leucine-rich repeat extensin-like protein 5</fullName>
    </submittedName>
</protein>
<dbReference type="InterPro" id="IPR000270">
    <property type="entry name" value="PB1_dom"/>
</dbReference>
<dbReference type="PANTHER" id="PTHR31066:SF27">
    <property type="entry name" value="EXPRESSED PROTEIN"/>
    <property type="match status" value="1"/>
</dbReference>
<evidence type="ECO:0000313" key="4">
    <source>
        <dbReference type="Proteomes" id="UP000797356"/>
    </source>
</evidence>
<reference evidence="3" key="1">
    <citation type="journal article" date="2017" name="Gigascience">
        <title>The genome draft of coconut (Cocos nucifera).</title>
        <authorList>
            <person name="Xiao Y."/>
            <person name="Xu P."/>
            <person name="Fan H."/>
            <person name="Baudouin L."/>
            <person name="Xia W."/>
            <person name="Bocs S."/>
            <person name="Xu J."/>
            <person name="Li Q."/>
            <person name="Guo A."/>
            <person name="Zhou L."/>
            <person name="Li J."/>
            <person name="Wu Y."/>
            <person name="Ma Z."/>
            <person name="Armero A."/>
            <person name="Issali A.E."/>
            <person name="Liu N."/>
            <person name="Peng M."/>
            <person name="Yang Y."/>
        </authorList>
    </citation>
    <scope>NUCLEOTIDE SEQUENCE</scope>
    <source>
        <tissue evidence="3">Spear leaf of Hainan Tall coconut</tissue>
    </source>
</reference>
<dbReference type="CDD" id="cd06410">
    <property type="entry name" value="PB1_UP2"/>
    <property type="match status" value="1"/>
</dbReference>
<feature type="compositionally biased region" description="Pro residues" evidence="1">
    <location>
        <begin position="389"/>
        <end position="399"/>
    </location>
</feature>
<dbReference type="OrthoDB" id="774308at2759"/>
<dbReference type="EMBL" id="CM017873">
    <property type="protein sequence ID" value="KAG1330672.1"/>
    <property type="molecule type" value="Genomic_DNA"/>
</dbReference>
<proteinExistence type="predicted"/>
<name>A0A8K0HZ93_COCNU</name>
<feature type="region of interest" description="Disordered" evidence="1">
    <location>
        <begin position="1"/>
        <end position="37"/>
    </location>
</feature>
<dbReference type="InterPro" id="IPR053793">
    <property type="entry name" value="PB1-like"/>
</dbReference>
<feature type="compositionally biased region" description="Basic and acidic residues" evidence="1">
    <location>
        <begin position="374"/>
        <end position="384"/>
    </location>
</feature>
<feature type="compositionally biased region" description="Pro residues" evidence="1">
    <location>
        <begin position="345"/>
        <end position="356"/>
    </location>
</feature>
<feature type="region of interest" description="Disordered" evidence="1">
    <location>
        <begin position="334"/>
        <end position="428"/>
    </location>
</feature>
<dbReference type="PANTHER" id="PTHR31066">
    <property type="entry name" value="OS05G0427100 PROTEIN-RELATED"/>
    <property type="match status" value="1"/>
</dbReference>
<dbReference type="PROSITE" id="PS51745">
    <property type="entry name" value="PB1"/>
    <property type="match status" value="1"/>
</dbReference>
<dbReference type="Pfam" id="PF00564">
    <property type="entry name" value="PB1"/>
    <property type="match status" value="1"/>
</dbReference>
<feature type="compositionally biased region" description="Basic and acidic residues" evidence="1">
    <location>
        <begin position="297"/>
        <end position="310"/>
    </location>
</feature>
<feature type="domain" description="PB1" evidence="2">
    <location>
        <begin position="47"/>
        <end position="164"/>
    </location>
</feature>
<keyword evidence="4" id="KW-1185">Reference proteome</keyword>
<sequence>MDAVPTATGGGAGGVGYADSVDSSPRSRGGESWDEPFPTSAAAAASRLRLMCSYGGRIVPRPTDKSLCYLGGETRIVVVDRQSSLADLSAKLSRSVLGGLPFSLKYQLPNEDLDSLISVTTDEDLENMIDEYDRIIQSSSTGAGGGNNSGSTRSNRLRLFLFPSKPESAPSSIGSLLDDSKSESWFVDALNSAMGIGIDGLPRGLSADSASVNCLLGLEDDSSTHSRGVIGGAGPGAAAATSEPGQLILPRPDYSGKLARQGQDVHSVPDSPMLDTTSSFGSTSSAPSLSNLPPIRVRPEDRPPDQRIGGLEDHFAHMNLSSATIAIVAGQRPDEGYKDTNFAPHHPPPSSIPLPPASASTPTISPTENSSRVFSDDEKSDHGGVRKPPAAPQPKPTPIDAPIADSTPKPLYHPERASSAATAAVINPVSEPKREVPVSIDPGHRVPMPVPDSGYVLPHMPPEQLQQQHPHHQQQHFFPANPQYIHHPATGTVVPVHSYYSVAHPIQQSQQPHPYDHQMPVYYLPVHQNPQAYNLAAMPPNLPDPTAAKPTMPLLKTPVNSAELSSNLYRTAAASASPPATLQPPLIHLPADQVPRQYAGMGYHVMQRHPSQAPAVMAGYGYEYVDPAHAQMYYSQAGSPPALAPQYQALSSAAVITDPLPGDVKQARAS</sequence>
<feature type="compositionally biased region" description="Low complexity" evidence="1">
    <location>
        <begin position="357"/>
        <end position="366"/>
    </location>
</feature>
<comment type="caution">
    <text evidence="3">The sequence shown here is derived from an EMBL/GenBank/DDBJ whole genome shotgun (WGS) entry which is preliminary data.</text>
</comment>
<feature type="compositionally biased region" description="Low complexity" evidence="1">
    <location>
        <begin position="276"/>
        <end position="290"/>
    </location>
</feature>
<reference evidence="3" key="2">
    <citation type="submission" date="2019-07" db="EMBL/GenBank/DDBJ databases">
        <authorList>
            <person name="Yang Y."/>
            <person name="Bocs S."/>
            <person name="Baudouin L."/>
        </authorList>
    </citation>
    <scope>NUCLEOTIDE SEQUENCE</scope>
    <source>
        <tissue evidence="3">Spear leaf of Hainan Tall coconut</tissue>
    </source>
</reference>
<accession>A0A8K0HZ93</accession>